<name>A0ABM8DV71_9MICO</name>
<dbReference type="Gene3D" id="3.40.50.150">
    <property type="entry name" value="Vaccinia Virus protein VP39"/>
    <property type="match status" value="1"/>
</dbReference>
<dbReference type="RefSeq" id="WP_263796612.1">
    <property type="nucleotide sequence ID" value="NZ_AP027141.1"/>
</dbReference>
<dbReference type="InterPro" id="IPR029063">
    <property type="entry name" value="SAM-dependent_MTases_sf"/>
</dbReference>
<evidence type="ECO:0000259" key="1">
    <source>
        <dbReference type="Pfam" id="PF13649"/>
    </source>
</evidence>
<keyword evidence="3" id="KW-1185">Reference proteome</keyword>
<dbReference type="Proteomes" id="UP001317779">
    <property type="component" value="Chromosome"/>
</dbReference>
<keyword evidence="2" id="KW-0808">Transferase</keyword>
<dbReference type="GO" id="GO:0032259">
    <property type="term" value="P:methylation"/>
    <property type="evidence" value="ECO:0007669"/>
    <property type="project" value="UniProtKB-KW"/>
</dbReference>
<dbReference type="GO" id="GO:0008168">
    <property type="term" value="F:methyltransferase activity"/>
    <property type="evidence" value="ECO:0007669"/>
    <property type="project" value="UniProtKB-KW"/>
</dbReference>
<evidence type="ECO:0000313" key="3">
    <source>
        <dbReference type="Proteomes" id="UP001317779"/>
    </source>
</evidence>
<accession>A0ABM8DV71</accession>
<dbReference type="CDD" id="cd02440">
    <property type="entry name" value="AdoMet_MTases"/>
    <property type="match status" value="1"/>
</dbReference>
<proteinExistence type="predicted"/>
<keyword evidence="2" id="KW-0489">Methyltransferase</keyword>
<dbReference type="EMBL" id="AP027141">
    <property type="protein sequence ID" value="BDV29578.1"/>
    <property type="molecule type" value="Genomic_DNA"/>
</dbReference>
<sequence>MNRDEISRIAHTDHPIAAPVDVSSARRLLARLDPAGSGRVVDLGCGSGAWLLELLDSRPDLTAVGVDTALHPDRDARARRRGVADRLSWIEADAAAWSPADGVPHDAVLCVGASHAFGGLSGTLVAIRRHLRPGGRALLGEMIWEHPQPSRAAQEALDARPEDLPTLSQLLPILEQHGFEAGYAHMSSAQEWDDYEWSWTGSLVAWAEREASNDAEREQALAAARSHRRQWIDGYRGELGFVTVVLHDIRTP</sequence>
<reference evidence="2 3" key="1">
    <citation type="submission" date="2022-12" db="EMBL/GenBank/DDBJ databases">
        <title>Microbacterium terricola strain KV-448 chromosome, complete genome.</title>
        <authorList>
            <person name="Oshima T."/>
            <person name="Moriya T."/>
            <person name="Bessho Y."/>
        </authorList>
    </citation>
    <scope>NUCLEOTIDE SEQUENCE [LARGE SCALE GENOMIC DNA]</scope>
    <source>
        <strain evidence="2 3">KV-448</strain>
    </source>
</reference>
<dbReference type="Pfam" id="PF13649">
    <property type="entry name" value="Methyltransf_25"/>
    <property type="match status" value="1"/>
</dbReference>
<dbReference type="SUPFAM" id="SSF53335">
    <property type="entry name" value="S-adenosyl-L-methionine-dependent methyltransferases"/>
    <property type="match status" value="1"/>
</dbReference>
<protein>
    <submittedName>
        <fullName evidence="2">SAM-dependent methyltransferase</fullName>
    </submittedName>
</protein>
<evidence type="ECO:0000313" key="2">
    <source>
        <dbReference type="EMBL" id="BDV29578.1"/>
    </source>
</evidence>
<dbReference type="InterPro" id="IPR041698">
    <property type="entry name" value="Methyltransf_25"/>
</dbReference>
<feature type="domain" description="Methyltransferase" evidence="1">
    <location>
        <begin position="40"/>
        <end position="135"/>
    </location>
</feature>
<organism evidence="2 3">
    <name type="scientific">Microbacterium terricola</name>
    <dbReference type="NCBI Taxonomy" id="344163"/>
    <lineage>
        <taxon>Bacteria</taxon>
        <taxon>Bacillati</taxon>
        <taxon>Actinomycetota</taxon>
        <taxon>Actinomycetes</taxon>
        <taxon>Micrococcales</taxon>
        <taxon>Microbacteriaceae</taxon>
        <taxon>Microbacterium</taxon>
    </lineage>
</organism>
<gene>
    <name evidence="2" type="ORF">Microterr_02380</name>
</gene>